<dbReference type="AlphaFoldDB" id="A0A174JYQ2"/>
<protein>
    <submittedName>
        <fullName evidence="8">RagB/SusD domain protein</fullName>
    </submittedName>
    <submittedName>
        <fullName evidence="9">RagB/SusD family nutrient uptake outer membrane protein</fullName>
    </submittedName>
</protein>
<reference evidence="9" key="2">
    <citation type="submission" date="2022-08" db="EMBL/GenBank/DDBJ databases">
        <title>Genome Sequencing of Bacteroides fragilis Group Isolates with Nanopore Technology.</title>
        <authorList>
            <person name="Tisza M.J."/>
            <person name="Smith D."/>
            <person name="Dekker J.P."/>
        </authorList>
    </citation>
    <scope>NUCLEOTIDE SEQUENCE</scope>
    <source>
        <strain evidence="9">BFG-527</strain>
    </source>
</reference>
<evidence type="ECO:0000256" key="2">
    <source>
        <dbReference type="ARBA" id="ARBA00006275"/>
    </source>
</evidence>
<dbReference type="InterPro" id="IPR011990">
    <property type="entry name" value="TPR-like_helical_dom_sf"/>
</dbReference>
<proteinExistence type="inferred from homology"/>
<feature type="domain" description="SusD-like N-terminal" evidence="7">
    <location>
        <begin position="85"/>
        <end position="233"/>
    </location>
</feature>
<evidence type="ECO:0000313" key="9">
    <source>
        <dbReference type="EMBL" id="UVQ75689.1"/>
    </source>
</evidence>
<evidence type="ECO:0000256" key="5">
    <source>
        <dbReference type="ARBA" id="ARBA00023237"/>
    </source>
</evidence>
<dbReference type="EMBL" id="CZAE01000006">
    <property type="protein sequence ID" value="CUP02728.1"/>
    <property type="molecule type" value="Genomic_DNA"/>
</dbReference>
<reference evidence="8 10" key="1">
    <citation type="submission" date="2015-09" db="EMBL/GenBank/DDBJ databases">
        <authorList>
            <consortium name="Pathogen Informatics"/>
        </authorList>
    </citation>
    <scope>NUCLEOTIDE SEQUENCE [LARGE SCALE GENOMIC DNA]</scope>
    <source>
        <strain evidence="8 10">2789STDY5834846</strain>
    </source>
</reference>
<dbReference type="RefSeq" id="WP_224207260.1">
    <property type="nucleotide sequence ID" value="NZ_CABMFH010000004.1"/>
</dbReference>
<evidence type="ECO:0000259" key="7">
    <source>
        <dbReference type="Pfam" id="PF14322"/>
    </source>
</evidence>
<evidence type="ECO:0000256" key="1">
    <source>
        <dbReference type="ARBA" id="ARBA00004442"/>
    </source>
</evidence>
<accession>A0A174JYQ2</accession>
<dbReference type="Proteomes" id="UP000095606">
    <property type="component" value="Unassembled WGS sequence"/>
</dbReference>
<dbReference type="Proteomes" id="UP001060104">
    <property type="component" value="Chromosome"/>
</dbReference>
<keyword evidence="5" id="KW-0998">Cell outer membrane</keyword>
<keyword evidence="11" id="KW-1185">Reference proteome</keyword>
<dbReference type="SUPFAM" id="SSF48452">
    <property type="entry name" value="TPR-like"/>
    <property type="match status" value="1"/>
</dbReference>
<evidence type="ECO:0000313" key="11">
    <source>
        <dbReference type="Proteomes" id="UP001060104"/>
    </source>
</evidence>
<organism evidence="8 10">
    <name type="scientific">Bacteroides faecis</name>
    <dbReference type="NCBI Taxonomy" id="674529"/>
    <lineage>
        <taxon>Bacteria</taxon>
        <taxon>Pseudomonadati</taxon>
        <taxon>Bacteroidota</taxon>
        <taxon>Bacteroidia</taxon>
        <taxon>Bacteroidales</taxon>
        <taxon>Bacteroidaceae</taxon>
        <taxon>Bacteroides</taxon>
    </lineage>
</organism>
<name>A0A174JYQ2_9BACE</name>
<evidence type="ECO:0000256" key="4">
    <source>
        <dbReference type="ARBA" id="ARBA00023136"/>
    </source>
</evidence>
<dbReference type="Pfam" id="PF14322">
    <property type="entry name" value="SusD-like_3"/>
    <property type="match status" value="1"/>
</dbReference>
<sequence length="655" mass="75486">MKIRHISKVLIALLFTTSCGDYLDVIPDNIPTIDHAFIDRISAQKFLATCYSYLPNDETAPNNPAMVSGECWIAKEGRGYFNFFESDVWDMFRDQGFQTVGNPISNYWDGGANAKNLWIAIRDCNIFLENIYKPQDLTEGERARWIAEVTFLKAYYHYYLWVRYGPIPITDTNILVSAGPDKVRVYRDPSDDVVDYIVSTIDKALPDLFEQVTSESQELGRITKPIALAIKAKCLAYAASPLYNGNPYYANYVDNRGVHLFPVEYKAEKWQRAAVALKEAIDVSEKAGHKLYYYDKYFGSISDSTKRTLNIRLAVTDRWNKEVIWGRSAGAINRLQINCDVRTSGNGLSSEITEALSPTLETVERFYSDNGVPIDEDKTWQELYKERYQTQAITSDYKYYMWYSSNNPQVTAKLHFRRETRFYASLNFDRGTVYGKDKTLYDTYATTGTPGSDKTMEVAQMRSGETAGRTAAEKFSITGYTPKKMVALTSYVKENSYVGYAYPFPIVRLADLYLLYAEVLNEVKSAPDDEVYKYIDLVRKRASLEGVVDSWKKYSLDPNKPLSQDGMREIIHRERANELAFEGQYYWDIRRWKTIEQEFAKPIRGWSVTEGNPNEYYKVQTLQPSISFSVKDYFWPISQSALDVNRNLEQNPEWK</sequence>
<dbReference type="EMBL" id="CP103141">
    <property type="protein sequence ID" value="UVQ75689.1"/>
    <property type="molecule type" value="Genomic_DNA"/>
</dbReference>
<dbReference type="GO" id="GO:0009279">
    <property type="term" value="C:cell outer membrane"/>
    <property type="evidence" value="ECO:0007669"/>
    <property type="project" value="UniProtKB-SubCell"/>
</dbReference>
<keyword evidence="4" id="KW-0472">Membrane</keyword>
<feature type="domain" description="RagB/SusD" evidence="6">
    <location>
        <begin position="321"/>
        <end position="654"/>
    </location>
</feature>
<dbReference type="InterPro" id="IPR012944">
    <property type="entry name" value="SusD_RagB_dom"/>
</dbReference>
<comment type="subcellular location">
    <subcellularLocation>
        <location evidence="1">Cell outer membrane</location>
    </subcellularLocation>
</comment>
<evidence type="ECO:0000313" key="10">
    <source>
        <dbReference type="Proteomes" id="UP000095606"/>
    </source>
</evidence>
<dbReference type="GeneID" id="69587932"/>
<dbReference type="PROSITE" id="PS51257">
    <property type="entry name" value="PROKAR_LIPOPROTEIN"/>
    <property type="match status" value="1"/>
</dbReference>
<evidence type="ECO:0000313" key="8">
    <source>
        <dbReference type="EMBL" id="CUP02728.1"/>
    </source>
</evidence>
<dbReference type="Pfam" id="PF07980">
    <property type="entry name" value="SusD_RagB"/>
    <property type="match status" value="1"/>
</dbReference>
<comment type="similarity">
    <text evidence="2">Belongs to the SusD family.</text>
</comment>
<dbReference type="Gene3D" id="1.25.40.390">
    <property type="match status" value="1"/>
</dbReference>
<gene>
    <name evidence="8" type="ORF">ERS852461_01689</name>
    <name evidence="9" type="ORF">NXY30_04600</name>
</gene>
<evidence type="ECO:0000256" key="3">
    <source>
        <dbReference type="ARBA" id="ARBA00022729"/>
    </source>
</evidence>
<keyword evidence="3" id="KW-0732">Signal</keyword>
<evidence type="ECO:0000259" key="6">
    <source>
        <dbReference type="Pfam" id="PF07980"/>
    </source>
</evidence>
<dbReference type="InterPro" id="IPR033985">
    <property type="entry name" value="SusD-like_N"/>
</dbReference>